<dbReference type="InterPro" id="IPR026893">
    <property type="entry name" value="Tyr/Ser_Pase_IphP-type"/>
</dbReference>
<keyword evidence="3" id="KW-1185">Reference proteome</keyword>
<gene>
    <name evidence="2" type="ORF">LTR09_010183</name>
</gene>
<dbReference type="Pfam" id="PF13350">
    <property type="entry name" value="Y_phosphatase3"/>
    <property type="match status" value="1"/>
</dbReference>
<dbReference type="EMBL" id="JAWDJX010000048">
    <property type="protein sequence ID" value="KAK3048519.1"/>
    <property type="molecule type" value="Genomic_DNA"/>
</dbReference>
<dbReference type="InterPro" id="IPR000387">
    <property type="entry name" value="Tyr_Pase_dom"/>
</dbReference>
<dbReference type="InterPro" id="IPR016130">
    <property type="entry name" value="Tyr_Pase_AS"/>
</dbReference>
<proteinExistence type="predicted"/>
<evidence type="ECO:0000313" key="3">
    <source>
        <dbReference type="Proteomes" id="UP001271007"/>
    </source>
</evidence>
<sequence>MAQETAGRIQFDSITNFRDIAPTTPHLKPGLLYRSSRPDAATPSDQHRLLHELKIKTIIDLRTPTEHLEQAKKLAATSAPGTTSTRAAPATNAPNRIEGIDYVSINFNGPTYTRALISQLPYHSTAKLGLLYALGWRKDAISILAKAVIAPRGLTGLAEDSLKYCRAEIKSVFDILCDPARCPVVVHCTQGKDRTGLIVALMLWLCGVEVEAVEADYLASGPELAKERAEKVAEVRSIGLPDGFADCEVGWAGKVKGFVEREYGGVEQFLLGCGVTLEQVEKLKAILMAPR</sequence>
<organism evidence="2 3">
    <name type="scientific">Extremus antarcticus</name>
    <dbReference type="NCBI Taxonomy" id="702011"/>
    <lineage>
        <taxon>Eukaryota</taxon>
        <taxon>Fungi</taxon>
        <taxon>Dikarya</taxon>
        <taxon>Ascomycota</taxon>
        <taxon>Pezizomycotina</taxon>
        <taxon>Dothideomycetes</taxon>
        <taxon>Dothideomycetidae</taxon>
        <taxon>Mycosphaerellales</taxon>
        <taxon>Extremaceae</taxon>
        <taxon>Extremus</taxon>
    </lineage>
</organism>
<dbReference type="AlphaFoldDB" id="A0AAJ0DEV7"/>
<protein>
    <recommendedName>
        <fullName evidence="1">Tyrosine specific protein phosphatases domain-containing protein</fullName>
    </recommendedName>
</protein>
<dbReference type="PANTHER" id="PTHR31126">
    <property type="entry name" value="TYROSINE-PROTEIN PHOSPHATASE"/>
    <property type="match status" value="1"/>
</dbReference>
<dbReference type="Proteomes" id="UP001271007">
    <property type="component" value="Unassembled WGS sequence"/>
</dbReference>
<dbReference type="PROSITE" id="PS00383">
    <property type="entry name" value="TYR_PHOSPHATASE_1"/>
    <property type="match status" value="1"/>
</dbReference>
<dbReference type="InterPro" id="IPR029021">
    <property type="entry name" value="Prot-tyrosine_phosphatase-like"/>
</dbReference>
<dbReference type="GO" id="GO:0004721">
    <property type="term" value="F:phosphoprotein phosphatase activity"/>
    <property type="evidence" value="ECO:0007669"/>
    <property type="project" value="InterPro"/>
</dbReference>
<reference evidence="2" key="1">
    <citation type="submission" date="2023-04" db="EMBL/GenBank/DDBJ databases">
        <title>Black Yeasts Isolated from many extreme environments.</title>
        <authorList>
            <person name="Coleine C."/>
            <person name="Stajich J.E."/>
            <person name="Selbmann L."/>
        </authorList>
    </citation>
    <scope>NUCLEOTIDE SEQUENCE</scope>
    <source>
        <strain evidence="2">CCFEE 5312</strain>
    </source>
</reference>
<dbReference type="Gene3D" id="3.90.190.10">
    <property type="entry name" value="Protein tyrosine phosphatase superfamily"/>
    <property type="match status" value="1"/>
</dbReference>
<dbReference type="PROSITE" id="PS50056">
    <property type="entry name" value="TYR_PHOSPHATASE_2"/>
    <property type="match status" value="1"/>
</dbReference>
<name>A0AAJ0DEV7_9PEZI</name>
<comment type="caution">
    <text evidence="2">The sequence shown here is derived from an EMBL/GenBank/DDBJ whole genome shotgun (WGS) entry which is preliminary data.</text>
</comment>
<feature type="domain" description="Tyrosine specific protein phosphatases" evidence="1">
    <location>
        <begin position="183"/>
        <end position="203"/>
    </location>
</feature>
<evidence type="ECO:0000313" key="2">
    <source>
        <dbReference type="EMBL" id="KAK3048519.1"/>
    </source>
</evidence>
<dbReference type="PANTHER" id="PTHR31126:SF10">
    <property type="entry name" value="PROTEIN PHOSPHATASE, PUTATIVE (AFU_ORTHOLOGUE AFUA_6G06650)-RELATED"/>
    <property type="match status" value="1"/>
</dbReference>
<dbReference type="SUPFAM" id="SSF52799">
    <property type="entry name" value="(Phosphotyrosine protein) phosphatases II"/>
    <property type="match status" value="1"/>
</dbReference>
<evidence type="ECO:0000259" key="1">
    <source>
        <dbReference type="PROSITE" id="PS50056"/>
    </source>
</evidence>
<accession>A0AAJ0DEV7</accession>